<sequence length="73" mass="8016">MWDRRLQLSGPASDASEMFAKEAFGLKRNPYVIADRSQQTESDSLYPQAPLGRLVLHGLITVLLLAAAVGMGW</sequence>
<evidence type="ECO:0000313" key="1">
    <source>
        <dbReference type="EMBL" id="ASL16917.1"/>
    </source>
</evidence>
<dbReference type="KEGG" id="mchi:AN480_20915"/>
<dbReference type="Proteomes" id="UP000198286">
    <property type="component" value="Chromosome"/>
</dbReference>
<gene>
    <name evidence="1" type="ORF">MYCOZU2_04552</name>
</gene>
<organism evidence="1 2">
    <name type="scientific">Mycobacterium intracellulare subsp. chimaera</name>
    <dbReference type="NCBI Taxonomy" id="222805"/>
    <lineage>
        <taxon>Bacteria</taxon>
        <taxon>Bacillati</taxon>
        <taxon>Actinomycetota</taxon>
        <taxon>Actinomycetes</taxon>
        <taxon>Mycobacteriales</taxon>
        <taxon>Mycobacteriaceae</taxon>
        <taxon>Mycobacterium</taxon>
        <taxon>Mycobacterium avium complex (MAC)</taxon>
    </lineage>
</organism>
<accession>A0A220YGY2</accession>
<name>A0A220YGY2_MYCIT</name>
<dbReference type="EMBL" id="CP015267">
    <property type="protein sequence ID" value="ASL16917.1"/>
    <property type="molecule type" value="Genomic_DNA"/>
</dbReference>
<reference evidence="1 2" key="1">
    <citation type="journal article" date="2017" name="Lancet Infect. Dis.">
        <title>Global outbreak of severe Mycobacterium chimaera disease after cardiac surgery: a molecular epidemiological study.</title>
        <authorList>
            <person name="van Ingen J."/>
            <person name="Kohl T."/>
            <person name="Kranzer K."/>
            <person name="Hasse B."/>
            <person name="Keller P."/>
            <person name="Szafranska A."/>
            <person name="Hillemann D."/>
            <person name="Chand M."/>
            <person name="Schreiber P."/>
            <person name="Sommerstein R."/>
            <person name="Berger C."/>
            <person name="Genoni M."/>
            <person name="Ruegg C."/>
            <person name="Troillet N."/>
            <person name="Widmer A.F."/>
            <person name="Becker S.L."/>
            <person name="Herrmann M."/>
            <person name="Eckmanns T."/>
            <person name="Haller S."/>
            <person name="Hoeller C."/>
            <person name="Debast S.B."/>
            <person name="Wolfhagen M.J."/>
            <person name="Hopman J."/>
            <person name="Kluytmans J."/>
            <person name="Langelaar M."/>
            <person name="Notermans D.W."/>
            <person name="ten Oever J."/>
            <person name="van den Barselaar P."/>
            <person name="Vonk A.B.A."/>
            <person name="Vos M.C."/>
            <person name="Ahmed N."/>
            <person name="Brown T."/>
            <person name="Crook D."/>
            <person name="Lamagni T."/>
            <person name="Phin N."/>
            <person name="Smith E.G."/>
            <person name="Zambon M."/>
            <person name="Serr A."/>
            <person name="Goetting T."/>
            <person name="Ebner W."/>
            <person name="Thuermer A."/>
            <person name="Utpatel C."/>
            <person name="Sproer C."/>
            <person name="Bunk B."/>
            <person name="Nubel U."/>
            <person name="Bloemberg G."/>
            <person name="Bottger E."/>
            <person name="Niemann S."/>
            <person name="Wagner D."/>
            <person name="Sax H."/>
        </authorList>
    </citation>
    <scope>NUCLEOTIDE SEQUENCE [LARGE SCALE GENOMIC DNA]</scope>
    <source>
        <strain evidence="1 2">ZUERICH-2</strain>
    </source>
</reference>
<proteinExistence type="predicted"/>
<protein>
    <submittedName>
        <fullName evidence="1">Uncharacterized protein</fullName>
    </submittedName>
</protein>
<dbReference type="AlphaFoldDB" id="A0A220YGY2"/>
<evidence type="ECO:0000313" key="2">
    <source>
        <dbReference type="Proteomes" id="UP000198286"/>
    </source>
</evidence>